<evidence type="ECO:0000313" key="1">
    <source>
        <dbReference type="EMBL" id="QLF84591.1"/>
    </source>
</evidence>
<organism evidence="1 2">
    <name type="scientific">Mycobacterium phage Gail</name>
    <dbReference type="NCBI Taxonomy" id="2743994"/>
    <lineage>
        <taxon>Viruses</taxon>
        <taxon>Duplodnaviria</taxon>
        <taxon>Heunggongvirae</taxon>
        <taxon>Uroviricota</taxon>
        <taxon>Caudoviricetes</taxon>
        <taxon>Luchadorvirus</taxon>
        <taxon>Luchadorvirus gail</taxon>
        <taxon>Lucadorvirus gail</taxon>
    </lineage>
</organism>
<dbReference type="GeneID" id="65127660"/>
<dbReference type="EMBL" id="MT522004">
    <property type="protein sequence ID" value="QLF84591.1"/>
    <property type="molecule type" value="Genomic_DNA"/>
</dbReference>
<keyword evidence="2" id="KW-1185">Reference proteome</keyword>
<dbReference type="KEGG" id="vg:65127660"/>
<gene>
    <name evidence="1" type="primary">27</name>
    <name evidence="1" type="ORF">SEA_GAIL_27</name>
</gene>
<evidence type="ECO:0000313" key="2">
    <source>
        <dbReference type="Proteomes" id="UP000510603"/>
    </source>
</evidence>
<protein>
    <submittedName>
        <fullName evidence="1">Uncharacterized protein</fullName>
    </submittedName>
</protein>
<sequence length="73" mass="8520">MSWVLRVFGLRVATVDYEGDESEYVEEDVIEEITGGTTHNFEIAANDQTAEIQGEPWDEWEYDDRSDFGFRRP</sequence>
<reference evidence="1 2" key="1">
    <citation type="submission" date="2020-05" db="EMBL/GenBank/DDBJ databases">
        <authorList>
            <person name="Vorhees N."/>
            <person name="Tucker A.R."/>
            <person name="Stephan M.R."/>
            <person name="Stalions G.A."/>
            <person name="Riebschleger D.L."/>
            <person name="Petouhoff A.M."/>
            <person name="Paluch K.V."/>
            <person name="Lockett T."/>
            <person name="Koorndyk N.D."/>
            <person name="Koehl A.J."/>
            <person name="Johnson H.K."/>
            <person name="Hood S.A."/>
            <person name="Currier J.K."/>
            <person name="Covert A."/>
            <person name="Bojanowski S.E."/>
            <person name="Bilisko A."/>
            <person name="Bartz C."/>
            <person name="Beck A.M."/>
            <person name="Sievers M.T."/>
            <person name="Stukey J."/>
            <person name="Garlena R.A."/>
            <person name="Russell D.A."/>
            <person name="Pope W.H."/>
            <person name="Jacobs-Sera D."/>
            <person name="Hatfull G.F."/>
        </authorList>
    </citation>
    <scope>NUCLEOTIDE SEQUENCE [LARGE SCALE GENOMIC DNA]</scope>
</reference>
<name>A0A7D5JIU5_9CAUD</name>
<dbReference type="Proteomes" id="UP000510603">
    <property type="component" value="Segment"/>
</dbReference>
<accession>A0A7D5JIU5</accession>
<dbReference type="RefSeq" id="YP_010109379.1">
    <property type="nucleotide sequence ID" value="NC_055858.1"/>
</dbReference>
<proteinExistence type="predicted"/>